<dbReference type="EMBL" id="KQ243507">
    <property type="protein sequence ID" value="KNC75639.1"/>
    <property type="molecule type" value="Genomic_DNA"/>
</dbReference>
<gene>
    <name evidence="1" type="ORF">SARC_11841</name>
</gene>
<evidence type="ECO:0000313" key="2">
    <source>
        <dbReference type="Proteomes" id="UP000054560"/>
    </source>
</evidence>
<sequence>MPVRLFANTPSLIQVEANANPLTCIAPIPVTASYTGNCPWFFQACADLPLCNDEEVAALTVHTEELDLSLEMHNILSGWRWRSFQVPLTAPHTQKYSTLFKYNYTISFAESQ</sequence>
<protein>
    <submittedName>
        <fullName evidence="1">Uncharacterized protein</fullName>
    </submittedName>
</protein>
<dbReference type="RefSeq" id="XP_014149541.1">
    <property type="nucleotide sequence ID" value="XM_014294066.1"/>
</dbReference>
<keyword evidence="2" id="KW-1185">Reference proteome</keyword>
<name>A0A0L0FFU5_9EUKA</name>
<accession>A0A0L0FFU5</accession>
<dbReference type="Proteomes" id="UP000054560">
    <property type="component" value="Unassembled WGS sequence"/>
</dbReference>
<dbReference type="GeneID" id="25912345"/>
<dbReference type="OrthoDB" id="27267at2759"/>
<organism evidence="1 2">
    <name type="scientific">Sphaeroforma arctica JP610</name>
    <dbReference type="NCBI Taxonomy" id="667725"/>
    <lineage>
        <taxon>Eukaryota</taxon>
        <taxon>Ichthyosporea</taxon>
        <taxon>Ichthyophonida</taxon>
        <taxon>Sphaeroforma</taxon>
    </lineage>
</organism>
<proteinExistence type="predicted"/>
<dbReference type="AlphaFoldDB" id="A0A0L0FFU5"/>
<reference evidence="1 2" key="1">
    <citation type="submission" date="2011-02" db="EMBL/GenBank/DDBJ databases">
        <title>The Genome Sequence of Sphaeroforma arctica JP610.</title>
        <authorList>
            <consortium name="The Broad Institute Genome Sequencing Platform"/>
            <person name="Russ C."/>
            <person name="Cuomo C."/>
            <person name="Young S.K."/>
            <person name="Zeng Q."/>
            <person name="Gargeya S."/>
            <person name="Alvarado L."/>
            <person name="Berlin A."/>
            <person name="Chapman S.B."/>
            <person name="Chen Z."/>
            <person name="Freedman E."/>
            <person name="Gellesch M."/>
            <person name="Goldberg J."/>
            <person name="Griggs A."/>
            <person name="Gujja S."/>
            <person name="Heilman E."/>
            <person name="Heiman D."/>
            <person name="Howarth C."/>
            <person name="Mehta T."/>
            <person name="Neiman D."/>
            <person name="Pearson M."/>
            <person name="Roberts A."/>
            <person name="Saif S."/>
            <person name="Shea T."/>
            <person name="Shenoy N."/>
            <person name="Sisk P."/>
            <person name="Stolte C."/>
            <person name="Sykes S."/>
            <person name="White J."/>
            <person name="Yandava C."/>
            <person name="Burger G."/>
            <person name="Gray M.W."/>
            <person name="Holland P.W.H."/>
            <person name="King N."/>
            <person name="Lang F.B.F."/>
            <person name="Roger A.J."/>
            <person name="Ruiz-Trillo I."/>
            <person name="Haas B."/>
            <person name="Nusbaum C."/>
            <person name="Birren B."/>
        </authorList>
    </citation>
    <scope>NUCLEOTIDE SEQUENCE [LARGE SCALE GENOMIC DNA]</scope>
    <source>
        <strain evidence="1 2">JP610</strain>
    </source>
</reference>
<evidence type="ECO:0000313" key="1">
    <source>
        <dbReference type="EMBL" id="KNC75639.1"/>
    </source>
</evidence>